<dbReference type="InterPro" id="IPR036901">
    <property type="entry name" value="Asp/Orn_carbamoylTrfase_sf"/>
</dbReference>
<dbReference type="GO" id="GO:0004585">
    <property type="term" value="F:ornithine carbamoyltransferase activity"/>
    <property type="evidence" value="ECO:0007669"/>
    <property type="project" value="UniProtKB-UniRule"/>
</dbReference>
<feature type="domain" description="Aspartate/ornithine carbamoyltransferase carbamoyl-P binding" evidence="5">
    <location>
        <begin position="3"/>
        <end position="143"/>
    </location>
</feature>
<dbReference type="NCBIfam" id="TIGR00658">
    <property type="entry name" value="orni_carb_tr"/>
    <property type="match status" value="1"/>
</dbReference>
<dbReference type="SUPFAM" id="SSF53671">
    <property type="entry name" value="Aspartate/ornithine carbamoyltransferase"/>
    <property type="match status" value="1"/>
</dbReference>
<name>A0A1F5Z008_9BACT</name>
<evidence type="ECO:0000313" key="7">
    <source>
        <dbReference type="Proteomes" id="UP000179129"/>
    </source>
</evidence>
<dbReference type="PANTHER" id="PTHR45753">
    <property type="entry name" value="ORNITHINE CARBAMOYLTRANSFERASE, MITOCHONDRIAL"/>
    <property type="match status" value="1"/>
</dbReference>
<dbReference type="Gene3D" id="3.40.50.1370">
    <property type="entry name" value="Aspartate/ornithine carbamoyltransferase"/>
    <property type="match status" value="2"/>
</dbReference>
<proteinExistence type="inferred from homology"/>
<dbReference type="PRINTS" id="PR00102">
    <property type="entry name" value="OTCASE"/>
</dbReference>
<dbReference type="InterPro" id="IPR006130">
    <property type="entry name" value="Asp/Orn_carbamoylTrfase"/>
</dbReference>
<dbReference type="EC" id="2.1.3.3" evidence="2"/>
<dbReference type="Pfam" id="PF00185">
    <property type="entry name" value="OTCace"/>
    <property type="match status" value="1"/>
</dbReference>
<dbReference type="STRING" id="1817867.A3F83_02385"/>
<feature type="non-terminal residue" evidence="6">
    <location>
        <position position="263"/>
    </location>
</feature>
<comment type="caution">
    <text evidence="6">The sequence shown here is derived from an EMBL/GenBank/DDBJ whole genome shotgun (WGS) entry which is preliminary data.</text>
</comment>
<dbReference type="Proteomes" id="UP000179129">
    <property type="component" value="Unassembled WGS sequence"/>
</dbReference>
<dbReference type="GO" id="GO:0042450">
    <property type="term" value="P:L-arginine biosynthetic process via ornithine"/>
    <property type="evidence" value="ECO:0007669"/>
    <property type="project" value="UniProtKB-UniRule"/>
</dbReference>
<dbReference type="InterPro" id="IPR002292">
    <property type="entry name" value="Orn/put_carbamltrans"/>
</dbReference>
<dbReference type="Pfam" id="PF02729">
    <property type="entry name" value="OTCace_N"/>
    <property type="match status" value="1"/>
</dbReference>
<keyword evidence="1 3" id="KW-0808">Transferase</keyword>
<gene>
    <name evidence="6" type="ORF">A3F83_02385</name>
</gene>
<dbReference type="FunFam" id="3.40.50.1370:FF:000008">
    <property type="entry name" value="Ornithine carbamoyltransferase"/>
    <property type="match status" value="1"/>
</dbReference>
<evidence type="ECO:0000259" key="4">
    <source>
        <dbReference type="Pfam" id="PF00185"/>
    </source>
</evidence>
<dbReference type="EMBL" id="MFIX01000045">
    <property type="protein sequence ID" value="OGG05517.1"/>
    <property type="molecule type" value="Genomic_DNA"/>
</dbReference>
<reference evidence="6 7" key="1">
    <citation type="journal article" date="2016" name="Nat. Commun.">
        <title>Thousands of microbial genomes shed light on interconnected biogeochemical processes in an aquifer system.</title>
        <authorList>
            <person name="Anantharaman K."/>
            <person name="Brown C.T."/>
            <person name="Hug L.A."/>
            <person name="Sharon I."/>
            <person name="Castelle C.J."/>
            <person name="Probst A.J."/>
            <person name="Thomas B.C."/>
            <person name="Singh A."/>
            <person name="Wilkins M.J."/>
            <person name="Karaoz U."/>
            <person name="Brodie E.L."/>
            <person name="Williams K.H."/>
            <person name="Hubbard S.S."/>
            <person name="Banfield J.F."/>
        </authorList>
    </citation>
    <scope>NUCLEOTIDE SEQUENCE [LARGE SCALE GENOMIC DNA]</scope>
</reference>
<evidence type="ECO:0000313" key="6">
    <source>
        <dbReference type="EMBL" id="OGG05517.1"/>
    </source>
</evidence>
<evidence type="ECO:0000256" key="3">
    <source>
        <dbReference type="RuleBase" id="RU003634"/>
    </source>
</evidence>
<accession>A0A1F5Z008</accession>
<dbReference type="PANTHER" id="PTHR45753:SF3">
    <property type="entry name" value="ORNITHINE TRANSCARBAMYLASE, MITOCHONDRIAL"/>
    <property type="match status" value="1"/>
</dbReference>
<dbReference type="GO" id="GO:0016597">
    <property type="term" value="F:amino acid binding"/>
    <property type="evidence" value="ECO:0007669"/>
    <property type="project" value="InterPro"/>
</dbReference>
<sequence>MKRDFISIDNFTPAELSQTLKLAAWLKKARRTPGELRPLVGRSMAMIFEKPSLRTRVTFEVAMVELGGHALELQSQGIQLGERESVPDVAHNLERWVDIVIARVYRNETVRILADNMRVPVINALCDMEHPCQAVADLLTVAEISGKKFPRVKMAYVGDGNNVCHSLMLICAALGVDLCVSSPEGYEPREQFTVRTRELAALSGASYTFTRDPEKAVRGADFIYTDVWASMGQEAEAETRRRQFQAYQINSRLVRGAAEDFSV</sequence>
<dbReference type="AlphaFoldDB" id="A0A1F5Z008"/>
<dbReference type="GO" id="GO:0019240">
    <property type="term" value="P:citrulline biosynthetic process"/>
    <property type="evidence" value="ECO:0007669"/>
    <property type="project" value="TreeGrafter"/>
</dbReference>
<dbReference type="PRINTS" id="PR00100">
    <property type="entry name" value="AOTCASE"/>
</dbReference>
<dbReference type="NCBIfam" id="NF001986">
    <property type="entry name" value="PRK00779.1"/>
    <property type="match status" value="1"/>
</dbReference>
<protein>
    <recommendedName>
        <fullName evidence="2">Ornithine carbamoyltransferase</fullName>
        <ecNumber evidence="2">2.1.3.3</ecNumber>
    </recommendedName>
</protein>
<dbReference type="InterPro" id="IPR006132">
    <property type="entry name" value="Asp/Orn_carbamoyltranf_P-bd"/>
</dbReference>
<feature type="domain" description="Aspartate/ornithine carbamoyltransferase Asp/Orn-binding" evidence="4">
    <location>
        <begin position="152"/>
        <end position="261"/>
    </location>
</feature>
<evidence type="ECO:0000256" key="2">
    <source>
        <dbReference type="NCBIfam" id="TIGR00658"/>
    </source>
</evidence>
<comment type="similarity">
    <text evidence="3">Belongs to the aspartate/ornithine carbamoyltransferase superfamily.</text>
</comment>
<evidence type="ECO:0000259" key="5">
    <source>
        <dbReference type="Pfam" id="PF02729"/>
    </source>
</evidence>
<evidence type="ECO:0000256" key="1">
    <source>
        <dbReference type="ARBA" id="ARBA00022679"/>
    </source>
</evidence>
<organism evidence="6 7">
    <name type="scientific">Candidatus Glassbacteria bacterium RIFCSPLOWO2_12_FULL_58_11</name>
    <dbReference type="NCBI Taxonomy" id="1817867"/>
    <lineage>
        <taxon>Bacteria</taxon>
        <taxon>Candidatus Glassiibacteriota</taxon>
    </lineage>
</organism>
<dbReference type="InterPro" id="IPR006131">
    <property type="entry name" value="Asp_carbamoyltransf_Asp/Orn-bd"/>
</dbReference>